<proteinExistence type="inferred from homology"/>
<dbReference type="PANTHER" id="PTHR13789">
    <property type="entry name" value="MONOOXYGENASE"/>
    <property type="match status" value="1"/>
</dbReference>
<evidence type="ECO:0000256" key="2">
    <source>
        <dbReference type="ARBA" id="ARBA00022630"/>
    </source>
</evidence>
<dbReference type="PANTHER" id="PTHR13789:SF147">
    <property type="entry name" value="PUTATIVE (AFU_ORTHOLOGUE AFUA_2G01950)-RELATED"/>
    <property type="match status" value="1"/>
</dbReference>
<dbReference type="InterPro" id="IPR050493">
    <property type="entry name" value="FAD-dep_Monooxygenase_BioMet"/>
</dbReference>
<keyword evidence="6" id="KW-1133">Transmembrane helix</keyword>
<evidence type="ECO:0000256" key="3">
    <source>
        <dbReference type="ARBA" id="ARBA00022827"/>
    </source>
</evidence>
<protein>
    <recommendedName>
        <fullName evidence="7">FAD-binding domain-containing protein</fullName>
    </recommendedName>
</protein>
<keyword evidence="2" id="KW-0285">Flavoprotein</keyword>
<feature type="transmembrane region" description="Helical" evidence="6">
    <location>
        <begin position="17"/>
        <end position="36"/>
    </location>
</feature>
<dbReference type="EMBL" id="JBEFKJ010000008">
    <property type="protein sequence ID" value="KAL2044757.1"/>
    <property type="molecule type" value="Genomic_DNA"/>
</dbReference>
<dbReference type="InterPro" id="IPR002938">
    <property type="entry name" value="FAD-bd"/>
</dbReference>
<evidence type="ECO:0000259" key="7">
    <source>
        <dbReference type="Pfam" id="PF01494"/>
    </source>
</evidence>
<evidence type="ECO:0000313" key="9">
    <source>
        <dbReference type="Proteomes" id="UP001590950"/>
    </source>
</evidence>
<keyword evidence="6" id="KW-0472">Membrane</keyword>
<keyword evidence="6" id="KW-0812">Transmembrane</keyword>
<feature type="domain" description="FAD-binding" evidence="7">
    <location>
        <begin position="19"/>
        <end position="99"/>
    </location>
</feature>
<dbReference type="Pfam" id="PF01494">
    <property type="entry name" value="FAD_binding_3"/>
    <property type="match status" value="1"/>
</dbReference>
<dbReference type="Gene3D" id="3.50.50.60">
    <property type="entry name" value="FAD/NAD(P)-binding domain"/>
    <property type="match status" value="1"/>
</dbReference>
<evidence type="ECO:0000256" key="6">
    <source>
        <dbReference type="SAM" id="Phobius"/>
    </source>
</evidence>
<keyword evidence="4" id="KW-0560">Oxidoreductase</keyword>
<keyword evidence="9" id="KW-1185">Reference proteome</keyword>
<evidence type="ECO:0000256" key="4">
    <source>
        <dbReference type="ARBA" id="ARBA00023002"/>
    </source>
</evidence>
<comment type="caution">
    <text evidence="8">The sequence shown here is derived from an EMBL/GenBank/DDBJ whole genome shotgun (WGS) entry which is preliminary data.</text>
</comment>
<dbReference type="SUPFAM" id="SSF51905">
    <property type="entry name" value="FAD/NAD(P)-binding domain"/>
    <property type="match status" value="1"/>
</dbReference>
<keyword evidence="3" id="KW-0274">FAD</keyword>
<name>A0ABR4AG26_9LECA</name>
<comment type="similarity">
    <text evidence="1">Belongs to the paxM FAD-dependent monooxygenase family.</text>
</comment>
<dbReference type="Proteomes" id="UP001590950">
    <property type="component" value="Unassembled WGS sequence"/>
</dbReference>
<keyword evidence="5" id="KW-0503">Monooxygenase</keyword>
<gene>
    <name evidence="8" type="ORF">N7G274_002532</name>
</gene>
<organism evidence="8 9">
    <name type="scientific">Stereocaulon virgatum</name>
    <dbReference type="NCBI Taxonomy" id="373712"/>
    <lineage>
        <taxon>Eukaryota</taxon>
        <taxon>Fungi</taxon>
        <taxon>Dikarya</taxon>
        <taxon>Ascomycota</taxon>
        <taxon>Pezizomycotina</taxon>
        <taxon>Lecanoromycetes</taxon>
        <taxon>OSLEUM clade</taxon>
        <taxon>Lecanoromycetidae</taxon>
        <taxon>Lecanorales</taxon>
        <taxon>Lecanorineae</taxon>
        <taxon>Stereocaulaceae</taxon>
        <taxon>Stereocaulon</taxon>
    </lineage>
</organism>
<evidence type="ECO:0000313" key="8">
    <source>
        <dbReference type="EMBL" id="KAL2044757.1"/>
    </source>
</evidence>
<reference evidence="8 9" key="1">
    <citation type="submission" date="2024-09" db="EMBL/GenBank/DDBJ databases">
        <title>Rethinking Asexuality: The Enigmatic Case of Functional Sexual Genes in Lepraria (Stereocaulaceae).</title>
        <authorList>
            <person name="Doellman M."/>
            <person name="Sun Y."/>
            <person name="Barcenas-Pena A."/>
            <person name="Lumbsch H.T."/>
            <person name="Grewe F."/>
        </authorList>
    </citation>
    <scope>NUCLEOTIDE SEQUENCE [LARGE SCALE GENOMIC DNA]</scope>
    <source>
        <strain evidence="8 9">Mercado 3170</strain>
    </source>
</reference>
<sequence length="115" mass="12576">MEHFIDDLNWDFKSKNSLRVIIVGAGIAGLAAGIGLKRAGHNVIILEQVPQIGEVGAGIQMAPNATRIFGRFGLLQKIMESANVMERNSLRRWQNDVEIGTAPLMPQVRVSVLKA</sequence>
<accession>A0ABR4AG26</accession>
<evidence type="ECO:0000256" key="5">
    <source>
        <dbReference type="ARBA" id="ARBA00023033"/>
    </source>
</evidence>
<evidence type="ECO:0000256" key="1">
    <source>
        <dbReference type="ARBA" id="ARBA00007992"/>
    </source>
</evidence>
<dbReference type="InterPro" id="IPR036188">
    <property type="entry name" value="FAD/NAD-bd_sf"/>
</dbReference>